<evidence type="ECO:0000313" key="4">
    <source>
        <dbReference type="Proteomes" id="UP000730481"/>
    </source>
</evidence>
<dbReference type="PANTHER" id="PTHR46082">
    <property type="entry name" value="ATP/GTP-BINDING PROTEIN-RELATED"/>
    <property type="match status" value="1"/>
</dbReference>
<protein>
    <recommendedName>
        <fullName evidence="5">Kinesin light chain</fullName>
    </recommendedName>
</protein>
<dbReference type="InterPro" id="IPR000845">
    <property type="entry name" value="Nucleoside_phosphorylase_d"/>
</dbReference>
<organism evidence="3 4">
    <name type="scientific">Fusarium beomiforme</name>
    <dbReference type="NCBI Taxonomy" id="44412"/>
    <lineage>
        <taxon>Eukaryota</taxon>
        <taxon>Fungi</taxon>
        <taxon>Dikarya</taxon>
        <taxon>Ascomycota</taxon>
        <taxon>Pezizomycotina</taxon>
        <taxon>Sordariomycetes</taxon>
        <taxon>Hypocreomycetidae</taxon>
        <taxon>Hypocreales</taxon>
        <taxon>Nectriaceae</taxon>
        <taxon>Fusarium</taxon>
        <taxon>Fusarium burgessii species complex</taxon>
    </lineage>
</organism>
<feature type="domain" description="Nucleoside phosphorylase" evidence="2">
    <location>
        <begin position="18"/>
        <end position="280"/>
    </location>
</feature>
<evidence type="ECO:0000259" key="2">
    <source>
        <dbReference type="Pfam" id="PF01048"/>
    </source>
</evidence>
<dbReference type="Pfam" id="PF13424">
    <property type="entry name" value="TPR_12"/>
    <property type="match status" value="3"/>
</dbReference>
<dbReference type="Gene3D" id="3.40.50.300">
    <property type="entry name" value="P-loop containing nucleotide triphosphate hydrolases"/>
    <property type="match status" value="1"/>
</dbReference>
<dbReference type="OrthoDB" id="1658288at2759"/>
<keyword evidence="4" id="KW-1185">Reference proteome</keyword>
<dbReference type="InterPro" id="IPR019734">
    <property type="entry name" value="TPR_rpt"/>
</dbReference>
<evidence type="ECO:0000259" key="1">
    <source>
        <dbReference type="Pfam" id="PF00931"/>
    </source>
</evidence>
<dbReference type="Proteomes" id="UP000730481">
    <property type="component" value="Unassembled WGS sequence"/>
</dbReference>
<dbReference type="InterPro" id="IPR002182">
    <property type="entry name" value="NB-ARC"/>
</dbReference>
<dbReference type="EMBL" id="PVQB02000103">
    <property type="protein sequence ID" value="KAF4343119.1"/>
    <property type="molecule type" value="Genomic_DNA"/>
</dbReference>
<dbReference type="InterPro" id="IPR035994">
    <property type="entry name" value="Nucleoside_phosphorylase_sf"/>
</dbReference>
<dbReference type="SUPFAM" id="SSF48452">
    <property type="entry name" value="TPR-like"/>
    <property type="match status" value="2"/>
</dbReference>
<dbReference type="Pfam" id="PF13374">
    <property type="entry name" value="TPR_10"/>
    <property type="match status" value="2"/>
</dbReference>
<dbReference type="AlphaFoldDB" id="A0A9P5AQX9"/>
<dbReference type="SUPFAM" id="SSF52540">
    <property type="entry name" value="P-loop containing nucleoside triphosphate hydrolases"/>
    <property type="match status" value="1"/>
</dbReference>
<dbReference type="GO" id="GO:0009116">
    <property type="term" value="P:nucleoside metabolic process"/>
    <property type="evidence" value="ECO:0007669"/>
    <property type="project" value="InterPro"/>
</dbReference>
<dbReference type="SUPFAM" id="SSF53167">
    <property type="entry name" value="Purine and uridine phosphorylases"/>
    <property type="match status" value="1"/>
</dbReference>
<dbReference type="GO" id="GO:0003824">
    <property type="term" value="F:catalytic activity"/>
    <property type="evidence" value="ECO:0007669"/>
    <property type="project" value="InterPro"/>
</dbReference>
<comment type="caution">
    <text evidence="3">The sequence shown here is derived from an EMBL/GenBank/DDBJ whole genome shotgun (WGS) entry which is preliminary data.</text>
</comment>
<reference evidence="3" key="2">
    <citation type="submission" date="2020-02" db="EMBL/GenBank/DDBJ databases">
        <title>Identification and distribution of gene clusters putatively required for synthesis of sphingolipid metabolism inhibitors in phylogenetically diverse species of the filamentous fungus Fusarium.</title>
        <authorList>
            <person name="Kim H.-S."/>
            <person name="Busman M."/>
            <person name="Brown D.W."/>
            <person name="Divon H."/>
            <person name="Uhlig S."/>
            <person name="Proctor R.H."/>
        </authorList>
    </citation>
    <scope>NUCLEOTIDE SEQUENCE</scope>
    <source>
        <strain evidence="3">NRRL 25174</strain>
    </source>
</reference>
<sequence>MLTRSPRPPRPDDRRGFEIAIICALPLEADAVESLFDHHWDGDGLSFKKASCDPNAYSTGVIGCYNVVLVRMLGIGKVHAAVAASNCKASFPNVKIAFVVGVCGVAPFKRNGEEIVLGDVVISEGIVQYDFGRRLPDRFVSKDGLLDSLGRPNQEIRGILAQAKGIRDRQRLISEMTRYLNILRENPELHAEYPGPAYDKLFEASYRHSEEQKSCEQVGCDHKLVPRRRLQAAEPIPAPAVHFGLIASGDSVMKSGEDRDREVEARDVVAFEMEGAGVWDILDCIVIKGACDYADSHKSKGWQKYAAATAAACTKAFLNYWVSSLDQDANFESSLSLQSQYSPDQNGTAHAIDKRQMEPVFLVPFSKNDFFVGRHDILERLQGLFFEKGRQKIALIGLGGIGKTQIALQLAYWVKMNKQDYSVFWVPALSRASFEHACMQIIYACSIPTADSDNAIESVRQYLSSKRAGKWLLVVDNADDAQTVIGSVGAESGIYRSLPQSDEGRILFTTRYRKVAVSVAGRNIVEVPAMGHGEARSYLKEALIREISLDDDPVANRLLTLLTHLPLAITQAAAYINENQISLTHYVQLFENTDRDRIELLSAEFQDDTRYEQSKNPVATTWFISFNQIRKADELASRILMFLACVEPKAVPQSMLPKGESQQQLTRSIGILCGYRFLDRRGSSEIFDMHSLVHLATRSWVAENDSEKEQSQTAIARLKEVFPTDDWENRDLWRQYLPHAIRLLRYAEDDWSEELCELGYWAGRCLFVDGRVTEAVEFLKQIVAVEEKMLAENHPSRLASQQELAIAYQVNGQIAEAVELLEHVVAVQETTLAENHPSRLASQHALAGAYQANGQIKEAVELLEHVVAVEETTLVENHPSRLASQHVLARAYQVNGHISEAVELLEHVVTVQETTLAENHPSRLASQHELARAYQANGQIKEAVTILEHVVAIRKTMLAENHPDRLASQHELARAYQANGRIAEAVNLVGHVVAIRKTTLAEDHPDRLASQHELAGVYEANGQIKEAVELLEHVVAIREKTLAENHPSRLASQHTLAGAYEANGQIAEAVNLLEHVVAIRETMLAENHPDRLASKHELARTYQASGRIIEAVKLLEHVVAVEETTIQSQCTDYEGS</sequence>
<dbReference type="Pfam" id="PF01048">
    <property type="entry name" value="PNP_UDP_1"/>
    <property type="match status" value="1"/>
</dbReference>
<gene>
    <name evidence="3" type="ORF">FBEOM_2941</name>
</gene>
<name>A0A9P5AQX9_9HYPO</name>
<dbReference type="GO" id="GO:0043531">
    <property type="term" value="F:ADP binding"/>
    <property type="evidence" value="ECO:0007669"/>
    <property type="project" value="InterPro"/>
</dbReference>
<dbReference type="InterPro" id="IPR027417">
    <property type="entry name" value="P-loop_NTPase"/>
</dbReference>
<dbReference type="Gene3D" id="1.25.40.10">
    <property type="entry name" value="Tetratricopeptide repeat domain"/>
    <property type="match status" value="2"/>
</dbReference>
<proteinExistence type="predicted"/>
<reference evidence="3" key="1">
    <citation type="journal article" date="2017" name="Mycologia">
        <title>Fusarium algeriense, sp. nov., a novel toxigenic crown rot pathogen of durum wheat from Algeria is nested in the Fusarium burgessii species complex.</title>
        <authorList>
            <person name="Laraba I."/>
            <person name="Keddad A."/>
            <person name="Boureghda H."/>
            <person name="Abdallah N."/>
            <person name="Vaughan M.M."/>
            <person name="Proctor R.H."/>
            <person name="Busman M."/>
            <person name="O'Donnell K."/>
        </authorList>
    </citation>
    <scope>NUCLEOTIDE SEQUENCE</scope>
    <source>
        <strain evidence="3">NRRL 25174</strain>
    </source>
</reference>
<feature type="domain" description="NB-ARC" evidence="1">
    <location>
        <begin position="377"/>
        <end position="530"/>
    </location>
</feature>
<dbReference type="Gene3D" id="3.40.50.1580">
    <property type="entry name" value="Nucleoside phosphorylase domain"/>
    <property type="match status" value="1"/>
</dbReference>
<accession>A0A9P5AQX9</accession>
<dbReference type="InterPro" id="IPR053137">
    <property type="entry name" value="NLR-like"/>
</dbReference>
<dbReference type="Pfam" id="PF00931">
    <property type="entry name" value="NB-ARC"/>
    <property type="match status" value="1"/>
</dbReference>
<dbReference type="InterPro" id="IPR011990">
    <property type="entry name" value="TPR-like_helical_dom_sf"/>
</dbReference>
<evidence type="ECO:0000313" key="3">
    <source>
        <dbReference type="EMBL" id="KAF4343119.1"/>
    </source>
</evidence>
<dbReference type="SMART" id="SM00028">
    <property type="entry name" value="TPR"/>
    <property type="match status" value="8"/>
</dbReference>
<dbReference type="PANTHER" id="PTHR46082:SF6">
    <property type="entry name" value="AAA+ ATPASE DOMAIN-CONTAINING PROTEIN-RELATED"/>
    <property type="match status" value="1"/>
</dbReference>
<evidence type="ECO:0008006" key="5">
    <source>
        <dbReference type="Google" id="ProtNLM"/>
    </source>
</evidence>
<dbReference type="NCBIfam" id="NF040586">
    <property type="entry name" value="FxSxx_TPR"/>
    <property type="match status" value="1"/>
</dbReference>